<accession>A0A423XFG2</accession>
<sequence length="174" mass="18607">MAFPDVVPPDTTPGVATAQVLLEDGEGGLMVSRTRVLGGLDPLRLAETSGGMIAEGNEVMVLVISACVRVAAVLAAAPFVVDMSMPDMVSGWAIVKEPARARRNRRRVMNAKVFQGLLDGWVESVLTSMPADARLAVSIVEQWLILRLRSVIAFSVFQIAALTLCEAEGSDKRT</sequence>
<reference evidence="2 3" key="1">
    <citation type="submission" date="2015-09" db="EMBL/GenBank/DDBJ databases">
        <title>Host preference determinants of Valsa canker pathogens revealed by comparative genomics.</title>
        <authorList>
            <person name="Yin Z."/>
            <person name="Huang L."/>
        </authorList>
    </citation>
    <scope>NUCLEOTIDE SEQUENCE [LARGE SCALE GENOMIC DNA]</scope>
    <source>
        <strain evidence="2 3">SXYLt</strain>
    </source>
</reference>
<feature type="transmembrane region" description="Helical" evidence="1">
    <location>
        <begin position="59"/>
        <end position="81"/>
    </location>
</feature>
<dbReference type="AlphaFoldDB" id="A0A423XFG2"/>
<keyword evidence="1" id="KW-0472">Membrane</keyword>
<keyword evidence="3" id="KW-1185">Reference proteome</keyword>
<dbReference type="InParanoid" id="A0A423XFG2"/>
<name>A0A423XFG2_9PEZI</name>
<evidence type="ECO:0000313" key="3">
    <source>
        <dbReference type="Proteomes" id="UP000285146"/>
    </source>
</evidence>
<organism evidence="2 3">
    <name type="scientific">Cytospora leucostoma</name>
    <dbReference type="NCBI Taxonomy" id="1230097"/>
    <lineage>
        <taxon>Eukaryota</taxon>
        <taxon>Fungi</taxon>
        <taxon>Dikarya</taxon>
        <taxon>Ascomycota</taxon>
        <taxon>Pezizomycotina</taxon>
        <taxon>Sordariomycetes</taxon>
        <taxon>Sordariomycetidae</taxon>
        <taxon>Diaporthales</taxon>
        <taxon>Cytosporaceae</taxon>
        <taxon>Cytospora</taxon>
    </lineage>
</organism>
<dbReference type="Proteomes" id="UP000285146">
    <property type="component" value="Unassembled WGS sequence"/>
</dbReference>
<proteinExistence type="predicted"/>
<keyword evidence="1" id="KW-0812">Transmembrane</keyword>
<gene>
    <name evidence="2" type="ORF">VPNG_03770</name>
</gene>
<comment type="caution">
    <text evidence="2">The sequence shown here is derived from an EMBL/GenBank/DDBJ whole genome shotgun (WGS) entry which is preliminary data.</text>
</comment>
<protein>
    <submittedName>
        <fullName evidence="2">Uncharacterized protein</fullName>
    </submittedName>
</protein>
<keyword evidence="1" id="KW-1133">Transmembrane helix</keyword>
<evidence type="ECO:0000256" key="1">
    <source>
        <dbReference type="SAM" id="Phobius"/>
    </source>
</evidence>
<dbReference type="EMBL" id="LKEB01000012">
    <property type="protein sequence ID" value="ROW14791.1"/>
    <property type="molecule type" value="Genomic_DNA"/>
</dbReference>
<evidence type="ECO:0000313" key="2">
    <source>
        <dbReference type="EMBL" id="ROW14791.1"/>
    </source>
</evidence>